<dbReference type="RefSeq" id="WP_085750507.1">
    <property type="nucleotide sequence ID" value="NZ_BSPR01000014.1"/>
</dbReference>
<dbReference type="AlphaFoldDB" id="A0A1W6L7P3"/>
<dbReference type="InterPro" id="IPR030190">
    <property type="entry name" value="MacA_alpha-hairpin_sf"/>
</dbReference>
<dbReference type="SUPFAM" id="SSF111369">
    <property type="entry name" value="HlyD-like secretion proteins"/>
    <property type="match status" value="2"/>
</dbReference>
<dbReference type="Gene3D" id="6.10.140.1990">
    <property type="match status" value="1"/>
</dbReference>
<dbReference type="STRING" id="946333.A4W93_10165"/>
<dbReference type="GO" id="GO:1990961">
    <property type="term" value="P:xenobiotic detoxification by transmembrane export across the plasma membrane"/>
    <property type="evidence" value="ECO:0007669"/>
    <property type="project" value="InterPro"/>
</dbReference>
<proteinExistence type="predicted"/>
<dbReference type="Gene3D" id="2.40.50.100">
    <property type="match status" value="2"/>
</dbReference>
<sequence>MEILFLILYSIGVWLVFFKFKWLPWNITSQVISVTIPIILLTMTVLFLNIAAPSSGDVRVINYVVQVVPRVTGRVTEVAIEPNAKVKKGDVLFKVDPEPFRIKVRAAQAAVEQGRAKLIGSKANQQSYEEQLKEASSKKTALNAKLALARLRVGQFQELARTGAGNRFDLEQAQAEVAGLQGEIAAVDASVAQATVKTKARTKDGEQDEVARTRAEIAQAEAQLADAQWELEQTTVYAPANGTVVNLQLRPGQVASQFVGQPVMTFVEDEQWVIAMYGQNEVRQIAADQEAEIAMRMYPGRIIKCKVDAVIWATAGGQVPIGGNIPNMPPIPPGQLAVRLYPVDKDIFLAAGARGVGAVYTDYASFLHVIRKVFLRVSTKLDWLILKLH</sequence>
<dbReference type="OrthoDB" id="286173at2"/>
<dbReference type="PANTHER" id="PTHR30386">
    <property type="entry name" value="MEMBRANE FUSION SUBUNIT OF EMRAB-TOLC MULTIDRUG EFFLUX PUMP"/>
    <property type="match status" value="1"/>
</dbReference>
<protein>
    <submittedName>
        <fullName evidence="2">Multidrug transporter</fullName>
    </submittedName>
</protein>
<dbReference type="InterPro" id="IPR058625">
    <property type="entry name" value="MdtA-like_BSH"/>
</dbReference>
<name>A0A1W6L7P3_9BURK</name>
<dbReference type="GO" id="GO:1990195">
    <property type="term" value="C:macrolide transmembrane transporter complex"/>
    <property type="evidence" value="ECO:0007669"/>
    <property type="project" value="InterPro"/>
</dbReference>
<reference evidence="2 3" key="1">
    <citation type="submission" date="2016-04" db="EMBL/GenBank/DDBJ databases">
        <title>Complete genome sequence of natural rubber-degrading, novel Gram-negative bacterium, Rhizobacter gummiphilus strain NS21.</title>
        <authorList>
            <person name="Tabata M."/>
            <person name="Kasai D."/>
            <person name="Fukuda M."/>
        </authorList>
    </citation>
    <scope>NUCLEOTIDE SEQUENCE [LARGE SCALE GENOMIC DNA]</scope>
    <source>
        <strain evidence="2 3">NS21</strain>
    </source>
</reference>
<evidence type="ECO:0000259" key="1">
    <source>
        <dbReference type="Pfam" id="PF25917"/>
    </source>
</evidence>
<dbReference type="KEGG" id="rgu:A4W93_10165"/>
<keyword evidence="3" id="KW-1185">Reference proteome</keyword>
<gene>
    <name evidence="2" type="ORF">A4W93_10165</name>
</gene>
<evidence type="ECO:0000313" key="3">
    <source>
        <dbReference type="Proteomes" id="UP000193427"/>
    </source>
</evidence>
<evidence type="ECO:0000313" key="2">
    <source>
        <dbReference type="EMBL" id="ARN20236.1"/>
    </source>
</evidence>
<feature type="domain" description="Multidrug resistance protein MdtA-like barrel-sandwich hybrid" evidence="1">
    <location>
        <begin position="64"/>
        <end position="256"/>
    </location>
</feature>
<dbReference type="Proteomes" id="UP000193427">
    <property type="component" value="Chromosome"/>
</dbReference>
<dbReference type="EMBL" id="CP015118">
    <property type="protein sequence ID" value="ARN20236.1"/>
    <property type="molecule type" value="Genomic_DNA"/>
</dbReference>
<accession>A0A1W6L7P3</accession>
<dbReference type="Gene3D" id="1.10.287.470">
    <property type="entry name" value="Helix hairpin bin"/>
    <property type="match status" value="1"/>
</dbReference>
<organism evidence="2 3">
    <name type="scientific">Piscinibacter gummiphilus</name>
    <dbReference type="NCBI Taxonomy" id="946333"/>
    <lineage>
        <taxon>Bacteria</taxon>
        <taxon>Pseudomonadati</taxon>
        <taxon>Pseudomonadota</taxon>
        <taxon>Betaproteobacteria</taxon>
        <taxon>Burkholderiales</taxon>
        <taxon>Sphaerotilaceae</taxon>
        <taxon>Piscinibacter</taxon>
    </lineage>
</organism>
<dbReference type="GO" id="GO:0019898">
    <property type="term" value="C:extrinsic component of membrane"/>
    <property type="evidence" value="ECO:0007669"/>
    <property type="project" value="InterPro"/>
</dbReference>
<dbReference type="InterPro" id="IPR050739">
    <property type="entry name" value="MFP"/>
</dbReference>
<dbReference type="Pfam" id="PF25917">
    <property type="entry name" value="BSH_RND"/>
    <property type="match status" value="1"/>
</dbReference>